<reference evidence="4" key="1">
    <citation type="journal article" date="2023" name="Mol. Phylogenet. Evol.">
        <title>Genome-scale phylogeny and comparative genomics of the fungal order Sordariales.</title>
        <authorList>
            <person name="Hensen N."/>
            <person name="Bonometti L."/>
            <person name="Westerberg I."/>
            <person name="Brannstrom I.O."/>
            <person name="Guillou S."/>
            <person name="Cros-Aarteil S."/>
            <person name="Calhoun S."/>
            <person name="Haridas S."/>
            <person name="Kuo A."/>
            <person name="Mondo S."/>
            <person name="Pangilinan J."/>
            <person name="Riley R."/>
            <person name="LaButti K."/>
            <person name="Andreopoulos B."/>
            <person name="Lipzen A."/>
            <person name="Chen C."/>
            <person name="Yan M."/>
            <person name="Daum C."/>
            <person name="Ng V."/>
            <person name="Clum A."/>
            <person name="Steindorff A."/>
            <person name="Ohm R.A."/>
            <person name="Martin F."/>
            <person name="Silar P."/>
            <person name="Natvig D.O."/>
            <person name="Lalanne C."/>
            <person name="Gautier V."/>
            <person name="Ament-Velasquez S.L."/>
            <person name="Kruys A."/>
            <person name="Hutchinson M.I."/>
            <person name="Powell A.J."/>
            <person name="Barry K."/>
            <person name="Miller A.N."/>
            <person name="Grigoriev I.V."/>
            <person name="Debuchy R."/>
            <person name="Gladieux P."/>
            <person name="Hiltunen Thoren M."/>
            <person name="Johannesson H."/>
        </authorList>
    </citation>
    <scope>NUCLEOTIDE SEQUENCE</scope>
    <source>
        <strain evidence="4">PSN293</strain>
    </source>
</reference>
<dbReference type="EMBL" id="MU858136">
    <property type="protein sequence ID" value="KAK4212008.1"/>
    <property type="molecule type" value="Genomic_DNA"/>
</dbReference>
<keyword evidence="5" id="KW-1185">Reference proteome</keyword>
<sequence length="222" mass="25311">MARRRRERSPSDIKLKQPDRTGPSEKTLLQLADERGLFEQALKKEQANKKKTKTAAEKKDQADEDDSELGLSPATERILDTLLWSVSITMLHFTLDVLVQHQYSVNSIEWPKVWARAGQAWLVFAMLVYTLHLHPSSPKIVPRLPDRVQPAVKQAVFFSTSICAGCYLIHITNNFGYLAVMKQAPPVGCLWVWSVVELELPWAVLSLAIDGLFLWWRGYDIK</sequence>
<protein>
    <recommendedName>
        <fullName evidence="3">DUF7719 domain-containing protein</fullName>
    </recommendedName>
</protein>
<feature type="transmembrane region" description="Helical" evidence="2">
    <location>
        <begin position="155"/>
        <end position="180"/>
    </location>
</feature>
<dbReference type="PANTHER" id="PTHR37846:SF1">
    <property type="entry name" value="DEACETYLASE-LIKE PROTEIN"/>
    <property type="match status" value="1"/>
</dbReference>
<dbReference type="PANTHER" id="PTHR37846">
    <property type="entry name" value="YALI0B21296P"/>
    <property type="match status" value="1"/>
</dbReference>
<name>A0AAN6Y4E1_9PEZI</name>
<comment type="caution">
    <text evidence="4">The sequence shown here is derived from an EMBL/GenBank/DDBJ whole genome shotgun (WGS) entry which is preliminary data.</text>
</comment>
<dbReference type="Pfam" id="PF24841">
    <property type="entry name" value="DUF7719"/>
    <property type="match status" value="1"/>
</dbReference>
<feature type="transmembrane region" description="Helical" evidence="2">
    <location>
        <begin position="200"/>
        <end position="216"/>
    </location>
</feature>
<evidence type="ECO:0000259" key="3">
    <source>
        <dbReference type="Pfam" id="PF24841"/>
    </source>
</evidence>
<evidence type="ECO:0000313" key="4">
    <source>
        <dbReference type="EMBL" id="KAK4212008.1"/>
    </source>
</evidence>
<keyword evidence="2" id="KW-0812">Transmembrane</keyword>
<keyword evidence="2" id="KW-1133">Transmembrane helix</keyword>
<accession>A0AAN6Y4E1</accession>
<evidence type="ECO:0000256" key="1">
    <source>
        <dbReference type="SAM" id="MobiDB-lite"/>
    </source>
</evidence>
<evidence type="ECO:0000256" key="2">
    <source>
        <dbReference type="SAM" id="Phobius"/>
    </source>
</evidence>
<feature type="compositionally biased region" description="Basic and acidic residues" evidence="1">
    <location>
        <begin position="8"/>
        <end position="23"/>
    </location>
</feature>
<feature type="region of interest" description="Disordered" evidence="1">
    <location>
        <begin position="42"/>
        <end position="70"/>
    </location>
</feature>
<reference evidence="4" key="2">
    <citation type="submission" date="2023-05" db="EMBL/GenBank/DDBJ databases">
        <authorList>
            <consortium name="Lawrence Berkeley National Laboratory"/>
            <person name="Steindorff A."/>
            <person name="Hensen N."/>
            <person name="Bonometti L."/>
            <person name="Westerberg I."/>
            <person name="Brannstrom I.O."/>
            <person name="Guillou S."/>
            <person name="Cros-Aarteil S."/>
            <person name="Calhoun S."/>
            <person name="Haridas S."/>
            <person name="Kuo A."/>
            <person name="Mondo S."/>
            <person name="Pangilinan J."/>
            <person name="Riley R."/>
            <person name="Labutti K."/>
            <person name="Andreopoulos B."/>
            <person name="Lipzen A."/>
            <person name="Chen C."/>
            <person name="Yanf M."/>
            <person name="Daum C."/>
            <person name="Ng V."/>
            <person name="Clum A."/>
            <person name="Ohm R."/>
            <person name="Martin F."/>
            <person name="Silar P."/>
            <person name="Natvig D."/>
            <person name="Lalanne C."/>
            <person name="Gautier V."/>
            <person name="Ament-Velasquez S.L."/>
            <person name="Kruys A."/>
            <person name="Hutchinson M.I."/>
            <person name="Powell A.J."/>
            <person name="Barry K."/>
            <person name="Miller A.N."/>
            <person name="Grigoriev I.V."/>
            <person name="Debuchy R."/>
            <person name="Gladieux P."/>
            <person name="Thoren M.H."/>
            <person name="Johannesson H."/>
        </authorList>
    </citation>
    <scope>NUCLEOTIDE SEQUENCE</scope>
    <source>
        <strain evidence="4">PSN293</strain>
    </source>
</reference>
<proteinExistence type="predicted"/>
<feature type="domain" description="DUF7719" evidence="3">
    <location>
        <begin position="153"/>
        <end position="221"/>
    </location>
</feature>
<keyword evidence="2" id="KW-0472">Membrane</keyword>
<feature type="compositionally biased region" description="Basic and acidic residues" evidence="1">
    <location>
        <begin position="42"/>
        <end position="61"/>
    </location>
</feature>
<feature type="region of interest" description="Disordered" evidence="1">
    <location>
        <begin position="1"/>
        <end position="26"/>
    </location>
</feature>
<dbReference type="InterPro" id="IPR056136">
    <property type="entry name" value="DUF7719"/>
</dbReference>
<evidence type="ECO:0000313" key="5">
    <source>
        <dbReference type="Proteomes" id="UP001301769"/>
    </source>
</evidence>
<dbReference type="AlphaFoldDB" id="A0AAN6Y4E1"/>
<gene>
    <name evidence="4" type="ORF">QBC37DRAFT_288965</name>
</gene>
<dbReference type="Proteomes" id="UP001301769">
    <property type="component" value="Unassembled WGS sequence"/>
</dbReference>
<organism evidence="4 5">
    <name type="scientific">Rhypophila decipiens</name>
    <dbReference type="NCBI Taxonomy" id="261697"/>
    <lineage>
        <taxon>Eukaryota</taxon>
        <taxon>Fungi</taxon>
        <taxon>Dikarya</taxon>
        <taxon>Ascomycota</taxon>
        <taxon>Pezizomycotina</taxon>
        <taxon>Sordariomycetes</taxon>
        <taxon>Sordariomycetidae</taxon>
        <taxon>Sordariales</taxon>
        <taxon>Naviculisporaceae</taxon>
        <taxon>Rhypophila</taxon>
    </lineage>
</organism>